<protein>
    <recommendedName>
        <fullName evidence="2">1-phosphatidylinositol 4-kinase</fullName>
        <ecNumber evidence="2">2.7.1.67</ecNumber>
    </recommendedName>
</protein>
<evidence type="ECO:0000256" key="2">
    <source>
        <dbReference type="ARBA" id="ARBA00012169"/>
    </source>
</evidence>
<evidence type="ECO:0000313" key="8">
    <source>
        <dbReference type="EMBL" id="KAJ9693131.1"/>
    </source>
</evidence>
<keyword evidence="4" id="KW-0547">Nucleotide-binding</keyword>
<dbReference type="EMBL" id="JARBHA010000009">
    <property type="protein sequence ID" value="KAJ9693131.1"/>
    <property type="molecule type" value="Genomic_DNA"/>
</dbReference>
<dbReference type="EC" id="2.7.1.67" evidence="2"/>
<comment type="similarity">
    <text evidence="1">Belongs to the PI3/PI4-kinase family. Type II PI4K subfamily.</text>
</comment>
<evidence type="ECO:0000256" key="3">
    <source>
        <dbReference type="ARBA" id="ARBA00022679"/>
    </source>
</evidence>
<dbReference type="Proteomes" id="UP001168098">
    <property type="component" value="Unassembled WGS sequence"/>
</dbReference>
<dbReference type="GO" id="GO:0005524">
    <property type="term" value="F:ATP binding"/>
    <property type="evidence" value="ECO:0007669"/>
    <property type="project" value="UniProtKB-KW"/>
</dbReference>
<dbReference type="GO" id="GO:0004430">
    <property type="term" value="F:1-phosphatidylinositol 4-kinase activity"/>
    <property type="evidence" value="ECO:0007669"/>
    <property type="project" value="UniProtKB-EC"/>
</dbReference>
<dbReference type="PROSITE" id="PS50290">
    <property type="entry name" value="PI3_4_KINASE_3"/>
    <property type="match status" value="1"/>
</dbReference>
<keyword evidence="3" id="KW-0808">Transferase</keyword>
<evidence type="ECO:0000256" key="4">
    <source>
        <dbReference type="ARBA" id="ARBA00022741"/>
    </source>
</evidence>
<proteinExistence type="inferred from homology"/>
<sequence>MAAYLLDRDHFASVPRTVLVKITHLVFNVNDGFMPHDFDVGDHGTSSFLVAAVHRIRILDVRIFNIDRHARNLLVRKLDGVGTFGQVEHIPIDHGLCLPKSLEDPYFEWIHWPQALIPFFGDEIEYINHLDPPHDSEMLRIELLMI</sequence>
<evidence type="ECO:0000256" key="5">
    <source>
        <dbReference type="ARBA" id="ARBA00022777"/>
    </source>
</evidence>
<keyword evidence="5" id="KW-0418">Kinase</keyword>
<dbReference type="InterPro" id="IPR000403">
    <property type="entry name" value="PI3/4_kinase_cat_dom"/>
</dbReference>
<name>A0AA39DQ78_VITRO</name>
<dbReference type="Pfam" id="PF00454">
    <property type="entry name" value="PI3_PI4_kinase"/>
    <property type="match status" value="1"/>
</dbReference>
<evidence type="ECO:0000313" key="9">
    <source>
        <dbReference type="Proteomes" id="UP001168098"/>
    </source>
</evidence>
<gene>
    <name evidence="8" type="ORF">PVL29_012042</name>
</gene>
<accession>A0AA39DQ78</accession>
<dbReference type="PANTHER" id="PTHR45800:SF36">
    <property type="entry name" value="1-PHOSPHATIDYLINOSITOL 4-KINASE"/>
    <property type="match status" value="1"/>
</dbReference>
<dbReference type="InterPro" id="IPR044571">
    <property type="entry name" value="P4KG1-8"/>
</dbReference>
<reference evidence="8 9" key="1">
    <citation type="journal article" date="2023" name="BMC Biotechnol.">
        <title>Vitis rotundifolia cv Carlos genome sequencing.</title>
        <authorList>
            <person name="Huff M."/>
            <person name="Hulse-Kemp A."/>
            <person name="Scheffler B."/>
            <person name="Youngblood R."/>
            <person name="Simpson S."/>
            <person name="Babiker E."/>
            <person name="Staton M."/>
        </authorList>
    </citation>
    <scope>NUCLEOTIDE SEQUENCE [LARGE SCALE GENOMIC DNA]</scope>
    <source>
        <tissue evidence="8">Leaf</tissue>
    </source>
</reference>
<evidence type="ECO:0000256" key="6">
    <source>
        <dbReference type="ARBA" id="ARBA00022840"/>
    </source>
</evidence>
<organism evidence="8 9">
    <name type="scientific">Vitis rotundifolia</name>
    <name type="common">Muscadine grape</name>
    <dbReference type="NCBI Taxonomy" id="103349"/>
    <lineage>
        <taxon>Eukaryota</taxon>
        <taxon>Viridiplantae</taxon>
        <taxon>Streptophyta</taxon>
        <taxon>Embryophyta</taxon>
        <taxon>Tracheophyta</taxon>
        <taxon>Spermatophyta</taxon>
        <taxon>Magnoliopsida</taxon>
        <taxon>eudicotyledons</taxon>
        <taxon>Gunneridae</taxon>
        <taxon>Pentapetalae</taxon>
        <taxon>rosids</taxon>
        <taxon>Vitales</taxon>
        <taxon>Vitaceae</taxon>
        <taxon>Viteae</taxon>
        <taxon>Vitis</taxon>
    </lineage>
</organism>
<evidence type="ECO:0000259" key="7">
    <source>
        <dbReference type="PROSITE" id="PS50290"/>
    </source>
</evidence>
<evidence type="ECO:0000256" key="1">
    <source>
        <dbReference type="ARBA" id="ARBA00008941"/>
    </source>
</evidence>
<feature type="domain" description="PI3K/PI4K catalytic" evidence="7">
    <location>
        <begin position="1"/>
        <end position="146"/>
    </location>
</feature>
<dbReference type="AlphaFoldDB" id="A0AA39DQ78"/>
<keyword evidence="9" id="KW-1185">Reference proteome</keyword>
<comment type="caution">
    <text evidence="8">The sequence shown here is derived from an EMBL/GenBank/DDBJ whole genome shotgun (WGS) entry which is preliminary data.</text>
</comment>
<dbReference type="PANTHER" id="PTHR45800">
    <property type="entry name" value="PHOSPHATIDYLINOSITOL 4-KINASE GAMMA"/>
    <property type="match status" value="1"/>
</dbReference>
<keyword evidence="6" id="KW-0067">ATP-binding</keyword>